<feature type="region of interest" description="Disordered" evidence="1">
    <location>
        <begin position="322"/>
        <end position="353"/>
    </location>
</feature>
<evidence type="ECO:0000313" key="3">
    <source>
        <dbReference type="Proteomes" id="UP000283569"/>
    </source>
</evidence>
<reference evidence="2 3" key="1">
    <citation type="journal article" date="2018" name="Sci. Rep.">
        <title>Characterisation of pathogen-specific regions and novel effector candidates in Fusarium oxysporum f. sp. cepae.</title>
        <authorList>
            <person name="Armitage A.D."/>
            <person name="Taylor A."/>
            <person name="Sobczyk M.K."/>
            <person name="Baxter L."/>
            <person name="Greenfield B.P."/>
            <person name="Bates H.J."/>
            <person name="Wilson F."/>
            <person name="Jackson A.C."/>
            <person name="Ott S."/>
            <person name="Harrison R.J."/>
            <person name="Clarkson J.P."/>
        </authorList>
    </citation>
    <scope>NUCLEOTIDE SEQUENCE [LARGE SCALE GENOMIC DNA]</scope>
    <source>
        <strain evidence="2 3">Fp_A8</strain>
    </source>
</reference>
<protein>
    <submittedName>
        <fullName evidence="2">Uncharacterized protein</fullName>
    </submittedName>
</protein>
<evidence type="ECO:0000256" key="1">
    <source>
        <dbReference type="SAM" id="MobiDB-lite"/>
    </source>
</evidence>
<feature type="compositionally biased region" description="Basic and acidic residues" evidence="1">
    <location>
        <begin position="344"/>
        <end position="353"/>
    </location>
</feature>
<dbReference type="EMBL" id="MRDB01000085">
    <property type="protein sequence ID" value="RKL26684.1"/>
    <property type="molecule type" value="Genomic_DNA"/>
</dbReference>
<evidence type="ECO:0000313" key="2">
    <source>
        <dbReference type="EMBL" id="RKL26684.1"/>
    </source>
</evidence>
<dbReference type="Proteomes" id="UP000283569">
    <property type="component" value="Unassembled WGS sequence"/>
</dbReference>
<proteinExistence type="predicted"/>
<sequence>MTCEAIAARSSREADSERDEIFIVNTTQQYMCFFHFIITADHLEDLKHGRIPAKAVKVTATSIIDTTVPQSTFKSFHSLSVEHPDFATHPRFWTSHHLSVVKCSFQQVESENAHEPVILDTKQAEDMAEWALALARDKFAERKGYKVDALLCNNELTPITYTDYWLTFHYGQCIVRLYNSHVRIYCIKEEISMPHANPIIGYYKYTADKERRNKLVANRAPRGRVNKPAQNICDVKYRQVTPTDWRHDPYLVCLLMSLAQLQKRHALAAPKGPFLARLLVTNLADVTNAYVYKADIPRQLLESLDCPTRAIEDFSASRAELVGPEYYSPPDPVDSNQAVPSDPQGEKRKRDEE</sequence>
<accession>A0A420SBG9</accession>
<gene>
    <name evidence="2" type="ORF">BFJ72_g13644</name>
</gene>
<comment type="caution">
    <text evidence="2">The sequence shown here is derived from an EMBL/GenBank/DDBJ whole genome shotgun (WGS) entry which is preliminary data.</text>
</comment>
<organism evidence="2 3">
    <name type="scientific">Gibberella intermedia</name>
    <name type="common">Bulb rot disease fungus</name>
    <name type="synonym">Fusarium proliferatum</name>
    <dbReference type="NCBI Taxonomy" id="948311"/>
    <lineage>
        <taxon>Eukaryota</taxon>
        <taxon>Fungi</taxon>
        <taxon>Dikarya</taxon>
        <taxon>Ascomycota</taxon>
        <taxon>Pezizomycotina</taxon>
        <taxon>Sordariomycetes</taxon>
        <taxon>Hypocreomycetidae</taxon>
        <taxon>Hypocreales</taxon>
        <taxon>Nectriaceae</taxon>
        <taxon>Fusarium</taxon>
        <taxon>Fusarium fujikuroi species complex</taxon>
    </lineage>
</organism>
<name>A0A420SBG9_GIBIN</name>
<dbReference type="AlphaFoldDB" id="A0A420SBG9"/>